<comment type="catalytic activity">
    <reaction evidence="1">
        <text>S-ubiquitinyl-[E2 ubiquitin-conjugating enzyme]-L-cysteine + [acceptor protein]-L-lysine = [E2 ubiquitin-conjugating enzyme]-L-cysteine + N(6)-ubiquitinyl-[acceptor protein]-L-lysine.</text>
        <dbReference type="EC" id="2.3.2.27"/>
    </reaction>
</comment>
<evidence type="ECO:0000256" key="1">
    <source>
        <dbReference type="ARBA" id="ARBA00000900"/>
    </source>
</evidence>
<keyword evidence="12" id="KW-1185">Reference proteome</keyword>
<evidence type="ECO:0000256" key="4">
    <source>
        <dbReference type="ARBA" id="ARBA00022723"/>
    </source>
</evidence>
<dbReference type="GO" id="GO:0016567">
    <property type="term" value="P:protein ubiquitination"/>
    <property type="evidence" value="ECO:0007669"/>
    <property type="project" value="TreeGrafter"/>
</dbReference>
<dbReference type="GO" id="GO:0061630">
    <property type="term" value="F:ubiquitin protein ligase activity"/>
    <property type="evidence" value="ECO:0007669"/>
    <property type="project" value="UniProtKB-EC"/>
</dbReference>
<evidence type="ECO:0000313" key="11">
    <source>
        <dbReference type="EMBL" id="KAK9060296.1"/>
    </source>
</evidence>
<dbReference type="Proteomes" id="UP001408789">
    <property type="component" value="Unassembled WGS sequence"/>
</dbReference>
<sequence>MSSGGNTHWCYQCGRPVRVRGRNPACPYCSGGFVQELSEVVEPRHPDIRPTHAQGPPDYRLMEQFPDPRIRIMDAFAELVTQRMSGRNPNFDGRRSRLVPEHGVVPWFMFDGPGAAQMPANDGFEVFFNGAPPGPRRSNVSNILMGPGLQELFEQLSMNDGRQGPPPATRSAIDSMPTIKITSRHLTNDSHCPVCQDQFELGCEARQMPCNHIYHSGCIEPWLVQHNSCPVCRVELPAHGTSMGSSSGGGGGEGNGGHSRGRRNAFSFLWPFGS</sequence>
<reference evidence="11 12" key="1">
    <citation type="submission" date="2024-04" db="EMBL/GenBank/DDBJ databases">
        <title>The reference genome of an endangered Asteraceae, Deinandra increscens subsp. villosa, native to the Central Coast of California.</title>
        <authorList>
            <person name="Guilliams M."/>
            <person name="Hasenstab-Lehman K."/>
            <person name="Meyer R."/>
            <person name="Mcevoy S."/>
        </authorList>
    </citation>
    <scope>NUCLEOTIDE SEQUENCE [LARGE SCALE GENOMIC DNA]</scope>
    <source>
        <tissue evidence="11">Leaf</tissue>
    </source>
</reference>
<evidence type="ECO:0000256" key="3">
    <source>
        <dbReference type="ARBA" id="ARBA00022679"/>
    </source>
</evidence>
<gene>
    <name evidence="11" type="ORF">SSX86_021000</name>
</gene>
<evidence type="ECO:0000256" key="5">
    <source>
        <dbReference type="ARBA" id="ARBA00022771"/>
    </source>
</evidence>
<keyword evidence="3" id="KW-0808">Transferase</keyword>
<evidence type="ECO:0000313" key="12">
    <source>
        <dbReference type="Proteomes" id="UP001408789"/>
    </source>
</evidence>
<evidence type="ECO:0000259" key="10">
    <source>
        <dbReference type="PROSITE" id="PS50089"/>
    </source>
</evidence>
<dbReference type="Pfam" id="PF13639">
    <property type="entry name" value="zf-RING_2"/>
    <property type="match status" value="1"/>
</dbReference>
<dbReference type="EC" id="2.3.2.27" evidence="2"/>
<dbReference type="AlphaFoldDB" id="A0AAP0CNY0"/>
<feature type="compositionally biased region" description="Gly residues" evidence="9">
    <location>
        <begin position="246"/>
        <end position="258"/>
    </location>
</feature>
<dbReference type="EMBL" id="JBCNJP010000020">
    <property type="protein sequence ID" value="KAK9060296.1"/>
    <property type="molecule type" value="Genomic_DNA"/>
</dbReference>
<dbReference type="GO" id="GO:0008270">
    <property type="term" value="F:zinc ion binding"/>
    <property type="evidence" value="ECO:0007669"/>
    <property type="project" value="UniProtKB-KW"/>
</dbReference>
<evidence type="ECO:0000256" key="6">
    <source>
        <dbReference type="ARBA" id="ARBA00022786"/>
    </source>
</evidence>
<feature type="domain" description="RING-type" evidence="10">
    <location>
        <begin position="192"/>
        <end position="233"/>
    </location>
</feature>
<dbReference type="PANTHER" id="PTHR15710:SF34">
    <property type="entry name" value="E3 UBIQUITIN-PROTEIN LIGASE RHC1A-RELATED"/>
    <property type="match status" value="1"/>
</dbReference>
<dbReference type="FunFam" id="3.30.40.10:FF:000022">
    <property type="entry name" value="E3 ubiquitin-protein ligase RING1-like"/>
    <property type="match status" value="1"/>
</dbReference>
<dbReference type="SMART" id="SM00184">
    <property type="entry name" value="RING"/>
    <property type="match status" value="1"/>
</dbReference>
<dbReference type="PROSITE" id="PS50089">
    <property type="entry name" value="ZF_RING_2"/>
    <property type="match status" value="1"/>
</dbReference>
<keyword evidence="6" id="KW-0833">Ubl conjugation pathway</keyword>
<evidence type="ECO:0000256" key="7">
    <source>
        <dbReference type="ARBA" id="ARBA00022833"/>
    </source>
</evidence>
<dbReference type="InterPro" id="IPR039525">
    <property type="entry name" value="RNF126-like_zinc-ribbon"/>
</dbReference>
<dbReference type="InterPro" id="IPR001841">
    <property type="entry name" value="Znf_RING"/>
</dbReference>
<evidence type="ECO:0000256" key="2">
    <source>
        <dbReference type="ARBA" id="ARBA00012483"/>
    </source>
</evidence>
<dbReference type="InterPro" id="IPR013083">
    <property type="entry name" value="Znf_RING/FYVE/PHD"/>
</dbReference>
<name>A0AAP0CNY0_9ASTR</name>
<keyword evidence="4" id="KW-0479">Metal-binding</keyword>
<keyword evidence="5 8" id="KW-0863">Zinc-finger</keyword>
<proteinExistence type="predicted"/>
<dbReference type="PANTHER" id="PTHR15710">
    <property type="entry name" value="E3 UBIQUITIN-PROTEIN LIGASE PRAJA"/>
    <property type="match status" value="1"/>
</dbReference>
<dbReference type="Gene3D" id="3.30.40.10">
    <property type="entry name" value="Zinc/RING finger domain, C3HC4 (zinc finger)"/>
    <property type="match status" value="1"/>
</dbReference>
<protein>
    <recommendedName>
        <fullName evidence="2">RING-type E3 ubiquitin transferase</fullName>
        <ecNumber evidence="2">2.3.2.27</ecNumber>
    </recommendedName>
</protein>
<keyword evidence="7" id="KW-0862">Zinc</keyword>
<evidence type="ECO:0000256" key="9">
    <source>
        <dbReference type="SAM" id="MobiDB-lite"/>
    </source>
</evidence>
<dbReference type="Pfam" id="PF14369">
    <property type="entry name" value="Zn_ribbon_19"/>
    <property type="match status" value="1"/>
</dbReference>
<comment type="caution">
    <text evidence="11">The sequence shown here is derived from an EMBL/GenBank/DDBJ whole genome shotgun (WGS) entry which is preliminary data.</text>
</comment>
<evidence type="ECO:0000256" key="8">
    <source>
        <dbReference type="PROSITE-ProRule" id="PRU00175"/>
    </source>
</evidence>
<dbReference type="SUPFAM" id="SSF57850">
    <property type="entry name" value="RING/U-box"/>
    <property type="match status" value="1"/>
</dbReference>
<accession>A0AAP0CNY0</accession>
<feature type="region of interest" description="Disordered" evidence="9">
    <location>
        <begin position="242"/>
        <end position="261"/>
    </location>
</feature>
<organism evidence="11 12">
    <name type="scientific">Deinandra increscens subsp. villosa</name>
    <dbReference type="NCBI Taxonomy" id="3103831"/>
    <lineage>
        <taxon>Eukaryota</taxon>
        <taxon>Viridiplantae</taxon>
        <taxon>Streptophyta</taxon>
        <taxon>Embryophyta</taxon>
        <taxon>Tracheophyta</taxon>
        <taxon>Spermatophyta</taxon>
        <taxon>Magnoliopsida</taxon>
        <taxon>eudicotyledons</taxon>
        <taxon>Gunneridae</taxon>
        <taxon>Pentapetalae</taxon>
        <taxon>asterids</taxon>
        <taxon>campanulids</taxon>
        <taxon>Asterales</taxon>
        <taxon>Asteraceae</taxon>
        <taxon>Asteroideae</taxon>
        <taxon>Heliantheae alliance</taxon>
        <taxon>Madieae</taxon>
        <taxon>Madiinae</taxon>
        <taxon>Deinandra</taxon>
    </lineage>
</organism>
<dbReference type="GO" id="GO:0005737">
    <property type="term" value="C:cytoplasm"/>
    <property type="evidence" value="ECO:0007669"/>
    <property type="project" value="TreeGrafter"/>
</dbReference>